<dbReference type="InterPro" id="IPR013702">
    <property type="entry name" value="FIST_domain_N"/>
</dbReference>
<evidence type="ECO:0000259" key="1">
    <source>
        <dbReference type="SMART" id="SM00897"/>
    </source>
</evidence>
<organism evidence="3 4">
    <name type="scientific">Pseudaminobacter soli</name>
    <name type="common">ex Li et al. 2025</name>
    <dbReference type="NCBI Taxonomy" id="1295366"/>
    <lineage>
        <taxon>Bacteria</taxon>
        <taxon>Pseudomonadati</taxon>
        <taxon>Pseudomonadota</taxon>
        <taxon>Alphaproteobacteria</taxon>
        <taxon>Hyphomicrobiales</taxon>
        <taxon>Phyllobacteriaceae</taxon>
        <taxon>Pseudaminobacter</taxon>
    </lineage>
</organism>
<evidence type="ECO:0000313" key="3">
    <source>
        <dbReference type="EMBL" id="PSJ59952.1"/>
    </source>
</evidence>
<dbReference type="EMBL" id="PXYL01000007">
    <property type="protein sequence ID" value="PSJ59952.1"/>
    <property type="molecule type" value="Genomic_DNA"/>
</dbReference>
<comment type="caution">
    <text evidence="3">The sequence shown here is derived from an EMBL/GenBank/DDBJ whole genome shotgun (WGS) entry which is preliminary data.</text>
</comment>
<dbReference type="InterPro" id="IPR019494">
    <property type="entry name" value="FIST_C"/>
</dbReference>
<dbReference type="PANTHER" id="PTHR40252:SF2">
    <property type="entry name" value="BLR0328 PROTEIN"/>
    <property type="match status" value="1"/>
</dbReference>
<sequence>MSALTYDRADADEFARAVASEASSMDAGFALFFFSQSMMSAKALSEALARHAPELAHAGCSTAGEITPAGLEDGHVVAILFPRRTFTAVSATIHDLSTAGMDEVAGEVEGLRRELHARNGLARSGNVFAICLIDGLSYAEEAVTSALHWALDDIPLIGGSAGDDLKFETTTPISNGHVGSDCAIVILIATDVPFHVFKTENFVPTGEKLVVTASDPERRIVREFNAGVAAEEFAAAVGIVHSAMTPLSFASHPVVVKVGGEYYCRSIQKMNKDGSLTFYCAIDDGVVLSIAKPTGMVDSTRAALKNVSERLGGIDMILGFDCVLRRLDARNRQVFRDISELYRANRVVGFGTYGEQYRSMHLNQTFTGIAFGQQQAAE</sequence>
<dbReference type="Proteomes" id="UP000240653">
    <property type="component" value="Unassembled WGS sequence"/>
</dbReference>
<dbReference type="AlphaFoldDB" id="A0A2P7SBR2"/>
<dbReference type="Pfam" id="PF08495">
    <property type="entry name" value="FIST"/>
    <property type="match status" value="1"/>
</dbReference>
<keyword evidence="4" id="KW-1185">Reference proteome</keyword>
<accession>A0A2P7SBR2</accession>
<dbReference type="SMART" id="SM00897">
    <property type="entry name" value="FIST"/>
    <property type="match status" value="1"/>
</dbReference>
<evidence type="ECO:0008006" key="5">
    <source>
        <dbReference type="Google" id="ProtNLM"/>
    </source>
</evidence>
<feature type="domain" description="FIST C-domain" evidence="2">
    <location>
        <begin position="229"/>
        <end position="359"/>
    </location>
</feature>
<dbReference type="Pfam" id="PF10442">
    <property type="entry name" value="FIST_C"/>
    <property type="match status" value="1"/>
</dbReference>
<dbReference type="SMART" id="SM01204">
    <property type="entry name" value="FIST_C"/>
    <property type="match status" value="1"/>
</dbReference>
<gene>
    <name evidence="3" type="ORF">C7I85_15280</name>
</gene>
<protein>
    <recommendedName>
        <fullName evidence="5">FIST domain containing protein</fullName>
    </recommendedName>
</protein>
<feature type="domain" description="FIST" evidence="1">
    <location>
        <begin position="26"/>
        <end position="228"/>
    </location>
</feature>
<reference evidence="3 4" key="1">
    <citation type="submission" date="2018-03" db="EMBL/GenBank/DDBJ databases">
        <title>The draft genome of Mesorhizobium soli JCM 19897.</title>
        <authorList>
            <person name="Li L."/>
            <person name="Liu L."/>
            <person name="Liang L."/>
            <person name="Wang T."/>
            <person name="Zhang X."/>
        </authorList>
    </citation>
    <scope>NUCLEOTIDE SEQUENCE [LARGE SCALE GENOMIC DNA]</scope>
    <source>
        <strain evidence="3 4">JCM 19897</strain>
    </source>
</reference>
<dbReference type="OrthoDB" id="9807948at2"/>
<evidence type="ECO:0000259" key="2">
    <source>
        <dbReference type="SMART" id="SM01204"/>
    </source>
</evidence>
<proteinExistence type="predicted"/>
<evidence type="ECO:0000313" key="4">
    <source>
        <dbReference type="Proteomes" id="UP000240653"/>
    </source>
</evidence>
<name>A0A2P7SBR2_9HYPH</name>
<dbReference type="PANTHER" id="PTHR40252">
    <property type="entry name" value="BLR0328 PROTEIN"/>
    <property type="match status" value="1"/>
</dbReference>